<keyword evidence="3" id="KW-1185">Reference proteome</keyword>
<sequence>MPANLLHLLVIFVAFSHLIFLNADPTLRARRLLHEGDDSYLSGNTHKIMVVEALEEGLINGRMDLENHLNDYPGYGANNRHTPKPPERD</sequence>
<keyword evidence="1" id="KW-0812">Transmembrane</keyword>
<dbReference type="PANTHER" id="PTHR33474">
    <property type="entry name" value="TRANSMEMBRANE PROTEIN"/>
    <property type="match status" value="1"/>
</dbReference>
<keyword evidence="1" id="KW-0472">Membrane</keyword>
<protein>
    <submittedName>
        <fullName evidence="2">Uncharacterized protein</fullName>
    </submittedName>
</protein>
<evidence type="ECO:0000313" key="2">
    <source>
        <dbReference type="EMBL" id="CAK9183738.1"/>
    </source>
</evidence>
<dbReference type="PANTHER" id="PTHR33474:SF2">
    <property type="entry name" value="TRANSMEMBRANE PROTEIN"/>
    <property type="match status" value="1"/>
</dbReference>
<reference evidence="2 3" key="1">
    <citation type="submission" date="2024-02" db="EMBL/GenBank/DDBJ databases">
        <authorList>
            <person name="Vignale AGUSTIN F."/>
            <person name="Sosa J E."/>
            <person name="Modenutti C."/>
        </authorList>
    </citation>
    <scope>NUCLEOTIDE SEQUENCE [LARGE SCALE GENOMIC DNA]</scope>
</reference>
<gene>
    <name evidence="2" type="ORF">ILEXP_LOCUS54028</name>
</gene>
<name>A0ABC8URS2_9AQUA</name>
<keyword evidence="1" id="KW-1133">Transmembrane helix</keyword>
<feature type="transmembrane region" description="Helical" evidence="1">
    <location>
        <begin position="6"/>
        <end position="23"/>
    </location>
</feature>
<organism evidence="2 3">
    <name type="scientific">Ilex paraguariensis</name>
    <name type="common">yerba mate</name>
    <dbReference type="NCBI Taxonomy" id="185542"/>
    <lineage>
        <taxon>Eukaryota</taxon>
        <taxon>Viridiplantae</taxon>
        <taxon>Streptophyta</taxon>
        <taxon>Embryophyta</taxon>
        <taxon>Tracheophyta</taxon>
        <taxon>Spermatophyta</taxon>
        <taxon>Magnoliopsida</taxon>
        <taxon>eudicotyledons</taxon>
        <taxon>Gunneridae</taxon>
        <taxon>Pentapetalae</taxon>
        <taxon>asterids</taxon>
        <taxon>campanulids</taxon>
        <taxon>Aquifoliales</taxon>
        <taxon>Aquifoliaceae</taxon>
        <taxon>Ilex</taxon>
    </lineage>
</organism>
<evidence type="ECO:0000313" key="3">
    <source>
        <dbReference type="Proteomes" id="UP001642360"/>
    </source>
</evidence>
<dbReference type="AlphaFoldDB" id="A0ABC8URS2"/>
<evidence type="ECO:0000256" key="1">
    <source>
        <dbReference type="SAM" id="Phobius"/>
    </source>
</evidence>
<proteinExistence type="predicted"/>
<accession>A0ABC8URS2</accession>
<dbReference type="Proteomes" id="UP001642360">
    <property type="component" value="Unassembled WGS sequence"/>
</dbReference>
<dbReference type="EMBL" id="CAUOFW020008736">
    <property type="protein sequence ID" value="CAK9183738.1"/>
    <property type="molecule type" value="Genomic_DNA"/>
</dbReference>
<comment type="caution">
    <text evidence="2">The sequence shown here is derived from an EMBL/GenBank/DDBJ whole genome shotgun (WGS) entry which is preliminary data.</text>
</comment>